<dbReference type="Gene3D" id="1.10.340.20">
    <property type="entry name" value="Apc36109-like domain"/>
    <property type="match status" value="1"/>
</dbReference>
<dbReference type="Proteomes" id="UP001387364">
    <property type="component" value="Chromosome"/>
</dbReference>
<name>A0ABZ2N7U3_9BACI</name>
<proteinExistence type="predicted"/>
<organism evidence="1 2">
    <name type="scientific">Bacillus kandeliae</name>
    <dbReference type="NCBI Taxonomy" id="3129297"/>
    <lineage>
        <taxon>Bacteria</taxon>
        <taxon>Bacillati</taxon>
        <taxon>Bacillota</taxon>
        <taxon>Bacilli</taxon>
        <taxon>Bacillales</taxon>
        <taxon>Bacillaceae</taxon>
        <taxon>Bacillus</taxon>
    </lineage>
</organism>
<protein>
    <submittedName>
        <fullName evidence="1">DUF1871 family protein</fullName>
    </submittedName>
</protein>
<dbReference type="InterPro" id="IPR023162">
    <property type="entry name" value="Apc36109-like_dom_sf"/>
</dbReference>
<evidence type="ECO:0000313" key="1">
    <source>
        <dbReference type="EMBL" id="WXB93337.1"/>
    </source>
</evidence>
<dbReference type="Pfam" id="PF08958">
    <property type="entry name" value="DUF1871"/>
    <property type="match status" value="1"/>
</dbReference>
<keyword evidence="2" id="KW-1185">Reference proteome</keyword>
<reference evidence="1 2" key="1">
    <citation type="submission" date="2024-02" db="EMBL/GenBank/DDBJ databases">
        <title>Seven novel Bacillus-like species.</title>
        <authorList>
            <person name="Liu G."/>
        </authorList>
    </citation>
    <scope>NUCLEOTIDE SEQUENCE [LARGE SCALE GENOMIC DNA]</scope>
    <source>
        <strain evidence="1 2">FJAT-52991</strain>
    </source>
</reference>
<gene>
    <name evidence="1" type="ORF">WDJ61_01100</name>
</gene>
<sequence>MSNEHLKDKYSKTFKVVENVVNEWDPVDLLAIDCPNDEYDFEIQRIVSATLSVNNAEELAKKINDILYKAFEENFKKSKDCLRIADKIFKKITT</sequence>
<evidence type="ECO:0000313" key="2">
    <source>
        <dbReference type="Proteomes" id="UP001387364"/>
    </source>
</evidence>
<accession>A0ABZ2N7U3</accession>
<dbReference type="RefSeq" id="WP_338752662.1">
    <property type="nucleotide sequence ID" value="NZ_CP147404.1"/>
</dbReference>
<dbReference type="SUPFAM" id="SSF116922">
    <property type="entry name" value="YugE-like"/>
    <property type="match status" value="1"/>
</dbReference>
<dbReference type="EMBL" id="CP147404">
    <property type="protein sequence ID" value="WXB93337.1"/>
    <property type="molecule type" value="Genomic_DNA"/>
</dbReference>
<dbReference type="InterPro" id="IPR015053">
    <property type="entry name" value="DUF1871"/>
</dbReference>